<dbReference type="EMBL" id="CH902620">
    <property type="protein sequence ID" value="KPU73360.1"/>
    <property type="molecule type" value="Genomic_DNA"/>
</dbReference>
<keyword evidence="2" id="KW-1185">Reference proteome</keyword>
<evidence type="ECO:0000313" key="2">
    <source>
        <dbReference type="Proteomes" id="UP000007801"/>
    </source>
</evidence>
<accession>A0A0P9BND8</accession>
<reference evidence="1 2" key="1">
    <citation type="journal article" date="2007" name="Nature">
        <title>Evolution of genes and genomes on the Drosophila phylogeny.</title>
        <authorList>
            <consortium name="Drosophila 12 Genomes Consortium"/>
            <person name="Clark A.G."/>
            <person name="Eisen M.B."/>
            <person name="Smith D.R."/>
            <person name="Bergman C.M."/>
            <person name="Oliver B."/>
            <person name="Markow T.A."/>
            <person name="Kaufman T.C."/>
            <person name="Kellis M."/>
            <person name="Gelbart W."/>
            <person name="Iyer V.N."/>
            <person name="Pollard D.A."/>
            <person name="Sackton T.B."/>
            <person name="Larracuente A.M."/>
            <person name="Singh N.D."/>
            <person name="Abad J.P."/>
            <person name="Abt D.N."/>
            <person name="Adryan B."/>
            <person name="Aguade M."/>
            <person name="Akashi H."/>
            <person name="Anderson W.W."/>
            <person name="Aquadro C.F."/>
            <person name="Ardell D.H."/>
            <person name="Arguello R."/>
            <person name="Artieri C.G."/>
            <person name="Barbash D.A."/>
            <person name="Barker D."/>
            <person name="Barsanti P."/>
            <person name="Batterham P."/>
            <person name="Batzoglou S."/>
            <person name="Begun D."/>
            <person name="Bhutkar A."/>
            <person name="Blanco E."/>
            <person name="Bosak S.A."/>
            <person name="Bradley R.K."/>
            <person name="Brand A.D."/>
            <person name="Brent M.R."/>
            <person name="Brooks A.N."/>
            <person name="Brown R.H."/>
            <person name="Butlin R.K."/>
            <person name="Caggese C."/>
            <person name="Calvi B.R."/>
            <person name="Bernardo de Carvalho A."/>
            <person name="Caspi A."/>
            <person name="Castrezana S."/>
            <person name="Celniker S.E."/>
            <person name="Chang J.L."/>
            <person name="Chapple C."/>
            <person name="Chatterji S."/>
            <person name="Chinwalla A."/>
            <person name="Civetta A."/>
            <person name="Clifton S.W."/>
            <person name="Comeron J.M."/>
            <person name="Costello J.C."/>
            <person name="Coyne J.A."/>
            <person name="Daub J."/>
            <person name="David R.G."/>
            <person name="Delcher A.L."/>
            <person name="Delehaunty K."/>
            <person name="Do C.B."/>
            <person name="Ebling H."/>
            <person name="Edwards K."/>
            <person name="Eickbush T."/>
            <person name="Evans J.D."/>
            <person name="Filipski A."/>
            <person name="Findeiss S."/>
            <person name="Freyhult E."/>
            <person name="Fulton L."/>
            <person name="Fulton R."/>
            <person name="Garcia A.C."/>
            <person name="Gardiner A."/>
            <person name="Garfield D.A."/>
            <person name="Garvin B.E."/>
            <person name="Gibson G."/>
            <person name="Gilbert D."/>
            <person name="Gnerre S."/>
            <person name="Godfrey J."/>
            <person name="Good R."/>
            <person name="Gotea V."/>
            <person name="Gravely B."/>
            <person name="Greenberg A.J."/>
            <person name="Griffiths-Jones S."/>
            <person name="Gross S."/>
            <person name="Guigo R."/>
            <person name="Gustafson E.A."/>
            <person name="Haerty W."/>
            <person name="Hahn M.W."/>
            <person name="Halligan D.L."/>
            <person name="Halpern A.L."/>
            <person name="Halter G.M."/>
            <person name="Han M.V."/>
            <person name="Heger A."/>
            <person name="Hillier L."/>
            <person name="Hinrichs A.S."/>
            <person name="Holmes I."/>
            <person name="Hoskins R.A."/>
            <person name="Hubisz M.J."/>
            <person name="Hultmark D."/>
            <person name="Huntley M.A."/>
            <person name="Jaffe D.B."/>
            <person name="Jagadeeshan S."/>
            <person name="Jeck W.R."/>
            <person name="Johnson J."/>
            <person name="Jones C.D."/>
            <person name="Jordan W.C."/>
            <person name="Karpen G.H."/>
            <person name="Kataoka E."/>
            <person name="Keightley P.D."/>
            <person name="Kheradpour P."/>
            <person name="Kirkness E.F."/>
            <person name="Koerich L.B."/>
            <person name="Kristiansen K."/>
            <person name="Kudrna D."/>
            <person name="Kulathinal R.J."/>
            <person name="Kumar S."/>
            <person name="Kwok R."/>
            <person name="Lander E."/>
            <person name="Langley C.H."/>
            <person name="Lapoint R."/>
            <person name="Lazzaro B.P."/>
            <person name="Lee S.J."/>
            <person name="Levesque L."/>
            <person name="Li R."/>
            <person name="Lin C.F."/>
            <person name="Lin M.F."/>
            <person name="Lindblad-Toh K."/>
            <person name="Llopart A."/>
            <person name="Long M."/>
            <person name="Low L."/>
            <person name="Lozovsky E."/>
            <person name="Lu J."/>
            <person name="Luo M."/>
            <person name="Machado C.A."/>
            <person name="Makalowski W."/>
            <person name="Marzo M."/>
            <person name="Matsuda M."/>
            <person name="Matzkin L."/>
            <person name="McAllister B."/>
            <person name="McBride C.S."/>
            <person name="McKernan B."/>
            <person name="McKernan K."/>
            <person name="Mendez-Lago M."/>
            <person name="Minx P."/>
            <person name="Mollenhauer M.U."/>
            <person name="Montooth K."/>
            <person name="Mount S.M."/>
            <person name="Mu X."/>
            <person name="Myers E."/>
            <person name="Negre B."/>
            <person name="Newfeld S."/>
            <person name="Nielsen R."/>
            <person name="Noor M.A."/>
            <person name="O'Grady P."/>
            <person name="Pachter L."/>
            <person name="Papaceit M."/>
            <person name="Parisi M.J."/>
            <person name="Parisi M."/>
            <person name="Parts L."/>
            <person name="Pedersen J.S."/>
            <person name="Pesole G."/>
            <person name="Phillippy A.M."/>
            <person name="Ponting C.P."/>
            <person name="Pop M."/>
            <person name="Porcelli D."/>
            <person name="Powell J.R."/>
            <person name="Prohaska S."/>
            <person name="Pruitt K."/>
            <person name="Puig M."/>
            <person name="Quesneville H."/>
            <person name="Ram K.R."/>
            <person name="Rand D."/>
            <person name="Rasmussen M.D."/>
            <person name="Reed L.K."/>
            <person name="Reenan R."/>
            <person name="Reily A."/>
            <person name="Remington K.A."/>
            <person name="Rieger T.T."/>
            <person name="Ritchie M.G."/>
            <person name="Robin C."/>
            <person name="Rogers Y.H."/>
            <person name="Rohde C."/>
            <person name="Rozas J."/>
            <person name="Rubenfield M.J."/>
            <person name="Ruiz A."/>
            <person name="Russo S."/>
            <person name="Salzberg S.L."/>
            <person name="Sanchez-Gracia A."/>
            <person name="Saranga D.J."/>
            <person name="Sato H."/>
            <person name="Schaeffer S.W."/>
            <person name="Schatz M.C."/>
            <person name="Schlenke T."/>
            <person name="Schwartz R."/>
            <person name="Segarra C."/>
            <person name="Singh R.S."/>
            <person name="Sirot L."/>
            <person name="Sirota M."/>
            <person name="Sisneros N.B."/>
            <person name="Smith C.D."/>
            <person name="Smith T.F."/>
            <person name="Spieth J."/>
            <person name="Stage D.E."/>
            <person name="Stark A."/>
            <person name="Stephan W."/>
            <person name="Strausberg R.L."/>
            <person name="Strempel S."/>
            <person name="Sturgill D."/>
            <person name="Sutton G."/>
            <person name="Sutton G.G."/>
            <person name="Tao W."/>
            <person name="Teichmann S."/>
            <person name="Tobari Y.N."/>
            <person name="Tomimura Y."/>
            <person name="Tsolas J.M."/>
            <person name="Valente V.L."/>
            <person name="Venter E."/>
            <person name="Venter J.C."/>
            <person name="Vicario S."/>
            <person name="Vieira F.G."/>
            <person name="Vilella A.J."/>
            <person name="Villasante A."/>
            <person name="Walenz B."/>
            <person name="Wang J."/>
            <person name="Wasserman M."/>
            <person name="Watts T."/>
            <person name="Wilson D."/>
            <person name="Wilson R.K."/>
            <person name="Wing R.A."/>
            <person name="Wolfner M.F."/>
            <person name="Wong A."/>
            <person name="Wong G.K."/>
            <person name="Wu C.I."/>
            <person name="Wu G."/>
            <person name="Yamamoto D."/>
            <person name="Yang H.P."/>
            <person name="Yang S.P."/>
            <person name="Yorke J.A."/>
            <person name="Yoshida K."/>
            <person name="Zdobnov E."/>
            <person name="Zhang P."/>
            <person name="Zhang Y."/>
            <person name="Zimin A.V."/>
            <person name="Baldwin J."/>
            <person name="Abdouelleil A."/>
            <person name="Abdulkadir J."/>
            <person name="Abebe A."/>
            <person name="Abera B."/>
            <person name="Abreu J."/>
            <person name="Acer S.C."/>
            <person name="Aftuck L."/>
            <person name="Alexander A."/>
            <person name="An P."/>
            <person name="Anderson E."/>
            <person name="Anderson S."/>
            <person name="Arachi H."/>
            <person name="Azer M."/>
            <person name="Bachantsang P."/>
            <person name="Barry A."/>
            <person name="Bayul T."/>
            <person name="Berlin A."/>
            <person name="Bessette D."/>
            <person name="Bloom T."/>
            <person name="Blye J."/>
            <person name="Boguslavskiy L."/>
            <person name="Bonnet C."/>
            <person name="Boukhgalter B."/>
            <person name="Bourzgui I."/>
            <person name="Brown A."/>
            <person name="Cahill P."/>
            <person name="Channer S."/>
            <person name="Cheshatsang Y."/>
            <person name="Chuda L."/>
            <person name="Citroen M."/>
            <person name="Collymore A."/>
            <person name="Cooke P."/>
            <person name="Costello M."/>
            <person name="D'Aco K."/>
            <person name="Daza R."/>
            <person name="De Haan G."/>
            <person name="DeGray S."/>
            <person name="DeMaso C."/>
            <person name="Dhargay N."/>
            <person name="Dooley K."/>
            <person name="Dooley E."/>
            <person name="Doricent M."/>
            <person name="Dorje P."/>
            <person name="Dorjee K."/>
            <person name="Dupes A."/>
            <person name="Elong R."/>
            <person name="Falk J."/>
            <person name="Farina A."/>
            <person name="Faro S."/>
            <person name="Ferguson D."/>
            <person name="Fisher S."/>
            <person name="Foley C.D."/>
            <person name="Franke A."/>
            <person name="Friedrich D."/>
            <person name="Gadbois L."/>
            <person name="Gearin G."/>
            <person name="Gearin C.R."/>
            <person name="Giannoukos G."/>
            <person name="Goode T."/>
            <person name="Graham J."/>
            <person name="Grandbois E."/>
            <person name="Grewal S."/>
            <person name="Gyaltsen K."/>
            <person name="Hafez N."/>
            <person name="Hagos B."/>
            <person name="Hall J."/>
            <person name="Henson C."/>
            <person name="Hollinger A."/>
            <person name="Honan T."/>
            <person name="Huard M.D."/>
            <person name="Hughes L."/>
            <person name="Hurhula B."/>
            <person name="Husby M.E."/>
            <person name="Kamat A."/>
            <person name="Kanga B."/>
            <person name="Kashin S."/>
            <person name="Khazanovich D."/>
            <person name="Kisner P."/>
            <person name="Lance K."/>
            <person name="Lara M."/>
            <person name="Lee W."/>
            <person name="Lennon N."/>
            <person name="Letendre F."/>
            <person name="LeVine R."/>
            <person name="Lipovsky A."/>
            <person name="Liu X."/>
            <person name="Liu J."/>
            <person name="Liu S."/>
            <person name="Lokyitsang T."/>
            <person name="Lokyitsang Y."/>
            <person name="Lubonja R."/>
            <person name="Lui A."/>
            <person name="MacDonald P."/>
            <person name="Magnisalis V."/>
            <person name="Maru K."/>
            <person name="Matthews C."/>
            <person name="McCusker W."/>
            <person name="McDonough S."/>
            <person name="Mehta T."/>
            <person name="Meldrim J."/>
            <person name="Meneus L."/>
            <person name="Mihai O."/>
            <person name="Mihalev A."/>
            <person name="Mihova T."/>
            <person name="Mittelman R."/>
            <person name="Mlenga V."/>
            <person name="Montmayeur A."/>
            <person name="Mulrain L."/>
            <person name="Navidi A."/>
            <person name="Naylor J."/>
            <person name="Negash T."/>
            <person name="Nguyen T."/>
            <person name="Nguyen N."/>
            <person name="Nicol R."/>
            <person name="Norbu C."/>
            <person name="Norbu N."/>
            <person name="Novod N."/>
            <person name="O'Neill B."/>
            <person name="Osman S."/>
            <person name="Markiewicz E."/>
            <person name="Oyono O.L."/>
            <person name="Patti C."/>
            <person name="Phunkhang P."/>
            <person name="Pierre F."/>
            <person name="Priest M."/>
            <person name="Raghuraman S."/>
            <person name="Rege F."/>
            <person name="Reyes R."/>
            <person name="Rise C."/>
            <person name="Rogov P."/>
            <person name="Ross K."/>
            <person name="Ryan E."/>
            <person name="Settipalli S."/>
            <person name="Shea T."/>
            <person name="Sherpa N."/>
            <person name="Shi L."/>
            <person name="Shih D."/>
            <person name="Sparrow T."/>
            <person name="Spaulding J."/>
            <person name="Stalker J."/>
            <person name="Stange-Thomann N."/>
            <person name="Stavropoulos S."/>
            <person name="Stone C."/>
            <person name="Strader C."/>
            <person name="Tesfaye S."/>
            <person name="Thomson T."/>
            <person name="Thoulutsang Y."/>
            <person name="Thoulutsang D."/>
            <person name="Topham K."/>
            <person name="Topping I."/>
            <person name="Tsamla T."/>
            <person name="Vassiliev H."/>
            <person name="Vo A."/>
            <person name="Wangchuk T."/>
            <person name="Wangdi T."/>
            <person name="Weiand M."/>
            <person name="Wilkinson J."/>
            <person name="Wilson A."/>
            <person name="Yadav S."/>
            <person name="Young G."/>
            <person name="Yu Q."/>
            <person name="Zembek L."/>
            <person name="Zhong D."/>
            <person name="Zimmer A."/>
            <person name="Zwirko Z."/>
            <person name="Jaffe D.B."/>
            <person name="Alvarez P."/>
            <person name="Brockman W."/>
            <person name="Butler J."/>
            <person name="Chin C."/>
            <person name="Gnerre S."/>
            <person name="Grabherr M."/>
            <person name="Kleber M."/>
            <person name="Mauceli E."/>
            <person name="MacCallum I."/>
        </authorList>
    </citation>
    <scope>NUCLEOTIDE SEQUENCE [LARGE SCALE GENOMIC DNA]</scope>
    <source>
        <strain evidence="2">Tucson 14024-0371.13</strain>
    </source>
</reference>
<dbReference type="InParanoid" id="A0A0P9BND8"/>
<name>A0A0P9BND8_DROAN</name>
<gene>
    <name evidence="1" type="primary">Dana\GF27251</name>
    <name evidence="1" type="ORF">GF27251</name>
</gene>
<organism evidence="1 2">
    <name type="scientific">Drosophila ananassae</name>
    <name type="common">Fruit fly</name>
    <dbReference type="NCBI Taxonomy" id="7217"/>
    <lineage>
        <taxon>Eukaryota</taxon>
        <taxon>Metazoa</taxon>
        <taxon>Ecdysozoa</taxon>
        <taxon>Arthropoda</taxon>
        <taxon>Hexapoda</taxon>
        <taxon>Insecta</taxon>
        <taxon>Pterygota</taxon>
        <taxon>Neoptera</taxon>
        <taxon>Endopterygota</taxon>
        <taxon>Diptera</taxon>
        <taxon>Brachycera</taxon>
        <taxon>Muscomorpha</taxon>
        <taxon>Ephydroidea</taxon>
        <taxon>Drosophilidae</taxon>
        <taxon>Drosophila</taxon>
        <taxon>Sophophora</taxon>
    </lineage>
</organism>
<sequence length="66" mass="7599">MYAHVAISPIYNTVCKRTGGSITCYQNNTWGFDEKTRKCYLVPQNKEPCGFFDGKKGCQDFCIRKH</sequence>
<evidence type="ECO:0000313" key="1">
    <source>
        <dbReference type="EMBL" id="KPU73360.1"/>
    </source>
</evidence>
<protein>
    <recommendedName>
        <fullName evidence="3">BPTI/Kunitz inhibitor domain-containing protein</fullName>
    </recommendedName>
</protein>
<dbReference type="KEGG" id="dan:26514660"/>
<dbReference type="AlphaFoldDB" id="A0A0P9BND8"/>
<proteinExistence type="predicted"/>
<dbReference type="OrthoDB" id="7831602at2759"/>
<dbReference type="Proteomes" id="UP000007801">
    <property type="component" value="Unassembled WGS sequence"/>
</dbReference>
<dbReference type="GeneID" id="26514660"/>
<evidence type="ECO:0008006" key="3">
    <source>
        <dbReference type="Google" id="ProtNLM"/>
    </source>
</evidence>